<dbReference type="EMBL" id="SNRW01000151">
    <property type="protein sequence ID" value="KAA6403016.1"/>
    <property type="molecule type" value="Genomic_DNA"/>
</dbReference>
<feature type="compositionally biased region" description="Low complexity" evidence="1">
    <location>
        <begin position="538"/>
        <end position="555"/>
    </location>
</feature>
<accession>A0A5J4X8C7</accession>
<reference evidence="3 4" key="1">
    <citation type="submission" date="2019-03" db="EMBL/GenBank/DDBJ databases">
        <title>Single cell metagenomics reveals metabolic interactions within the superorganism composed of flagellate Streblomastix strix and complex community of Bacteroidetes bacteria on its surface.</title>
        <authorList>
            <person name="Treitli S.C."/>
            <person name="Kolisko M."/>
            <person name="Husnik F."/>
            <person name="Keeling P."/>
            <person name="Hampl V."/>
        </authorList>
    </citation>
    <scope>NUCLEOTIDE SEQUENCE [LARGE SCALE GENOMIC DNA]</scope>
    <source>
        <strain evidence="3">ST1C</strain>
    </source>
</reference>
<comment type="caution">
    <text evidence="3">The sequence shown here is derived from an EMBL/GenBank/DDBJ whole genome shotgun (WGS) entry which is preliminary data.</text>
</comment>
<feature type="transmembrane region" description="Helical" evidence="2">
    <location>
        <begin position="310"/>
        <end position="336"/>
    </location>
</feature>
<gene>
    <name evidence="3" type="ORF">EZS28_001459</name>
</gene>
<proteinExistence type="predicted"/>
<organism evidence="3 4">
    <name type="scientific">Streblomastix strix</name>
    <dbReference type="NCBI Taxonomy" id="222440"/>
    <lineage>
        <taxon>Eukaryota</taxon>
        <taxon>Metamonada</taxon>
        <taxon>Preaxostyla</taxon>
        <taxon>Oxymonadida</taxon>
        <taxon>Streblomastigidae</taxon>
        <taxon>Streblomastix</taxon>
    </lineage>
</organism>
<sequence length="652" mass="73393">MSADDKKSISSASSSSSSQAAALNVIRFNAIDEVLFAMLYTFHKEPRNGQFFYVFEACIVAFQSMAVSFRRLGWPLRSDILEIINDIFRYIGFSIAWRSEILLILLTIVLGVLTLVLMVGVAICTMLNKRGSTAVPVFAKIINVGVVMLSGIFYTPCVSVFIGSTQCYTITSDPESAATISCGTAMRLLFLIIGLLFLVILVPFTFLIRLFIFSHNHKKEGIFTMQTGVFFTVLQIGSTLMQIIGLVLRTEKLIIALMGTFVYGITVLYLLILQPYFHPLGNTVWSSLITIVFTCYFIGIPVSILDTSKIWVIVIVWSLFIPAVIGLPILIGWMTYKRGRSLWAVREDEDISSLLSKEDSYLMQNQQLNQNQKKFNAAIPQPKLQLMMPQNKMKMGEALRSSKQNIPNIVERWMVYAMTHDLERESSSKSGSNSVGVAFRLRFDKGTKAHEFSKAYLTQSYSQLTRDHVDLERIMTFFDKAITYERESRQILEDLMKQYPGDDDNALQMFNEATAIEEDNAQQDGTKSGEQKEKMSIGARSQSGQSSGQKSGSQGTKKRKKKRQSKAQQVISTKNSENLIPGFLQIVIGCMIMVISVLIISFILSINDTNNCKITVQSMNDCSSMMVTSISIFLYVEFLELRYRAINDPLYV</sequence>
<feature type="transmembrane region" description="Helical" evidence="2">
    <location>
        <begin position="254"/>
        <end position="272"/>
    </location>
</feature>
<evidence type="ECO:0000313" key="3">
    <source>
        <dbReference type="EMBL" id="KAA6403016.1"/>
    </source>
</evidence>
<feature type="region of interest" description="Disordered" evidence="1">
    <location>
        <begin position="517"/>
        <end position="571"/>
    </location>
</feature>
<keyword evidence="2" id="KW-0472">Membrane</keyword>
<evidence type="ECO:0000256" key="2">
    <source>
        <dbReference type="SAM" id="Phobius"/>
    </source>
</evidence>
<evidence type="ECO:0000256" key="1">
    <source>
        <dbReference type="SAM" id="MobiDB-lite"/>
    </source>
</evidence>
<feature type="transmembrane region" description="Helical" evidence="2">
    <location>
        <begin position="137"/>
        <end position="164"/>
    </location>
</feature>
<feature type="compositionally biased region" description="Basic residues" evidence="1">
    <location>
        <begin position="556"/>
        <end position="565"/>
    </location>
</feature>
<name>A0A5J4X8C7_9EUKA</name>
<feature type="transmembrane region" description="Helical" evidence="2">
    <location>
        <begin position="184"/>
        <end position="208"/>
    </location>
</feature>
<dbReference type="PANTHER" id="PTHR31600">
    <property type="entry name" value="TINY MACROCYSTS PROTEIN B-RELATED"/>
    <property type="match status" value="1"/>
</dbReference>
<dbReference type="InterPro" id="IPR052994">
    <property type="entry name" value="Tiny_macrocysts_regulators"/>
</dbReference>
<evidence type="ECO:0000313" key="4">
    <source>
        <dbReference type="Proteomes" id="UP000324800"/>
    </source>
</evidence>
<feature type="transmembrane region" description="Helical" evidence="2">
    <location>
        <begin position="583"/>
        <end position="606"/>
    </location>
</feature>
<keyword evidence="2" id="KW-1133">Transmembrane helix</keyword>
<dbReference type="Proteomes" id="UP000324800">
    <property type="component" value="Unassembled WGS sequence"/>
</dbReference>
<protein>
    <submittedName>
        <fullName evidence="3">Uncharacterized protein</fullName>
    </submittedName>
</protein>
<feature type="transmembrane region" description="Helical" evidence="2">
    <location>
        <begin position="284"/>
        <end position="304"/>
    </location>
</feature>
<dbReference type="AlphaFoldDB" id="A0A5J4X8C7"/>
<feature type="transmembrane region" description="Helical" evidence="2">
    <location>
        <begin position="101"/>
        <end position="125"/>
    </location>
</feature>
<feature type="transmembrane region" description="Helical" evidence="2">
    <location>
        <begin position="229"/>
        <end position="248"/>
    </location>
</feature>
<keyword evidence="2" id="KW-0812">Transmembrane</keyword>
<dbReference type="PANTHER" id="PTHR31600:SF2">
    <property type="entry name" value="GAMETE ENRICHED GENE 10 PROTEIN-RELATED"/>
    <property type="match status" value="1"/>
</dbReference>